<proteinExistence type="predicted"/>
<feature type="non-terminal residue" evidence="1">
    <location>
        <position position="35"/>
    </location>
</feature>
<protein>
    <submittedName>
        <fullName evidence="1">Uncharacterized protein</fullName>
    </submittedName>
</protein>
<accession>A0A382T4F8</accession>
<feature type="non-terminal residue" evidence="1">
    <location>
        <position position="1"/>
    </location>
</feature>
<sequence>ASAWVSPHAIASPKISGSRIRSSEPLISTEVWSLN</sequence>
<reference evidence="1" key="1">
    <citation type="submission" date="2018-05" db="EMBL/GenBank/DDBJ databases">
        <authorList>
            <person name="Lanie J.A."/>
            <person name="Ng W.-L."/>
            <person name="Kazmierczak K.M."/>
            <person name="Andrzejewski T.M."/>
            <person name="Davidsen T.M."/>
            <person name="Wayne K.J."/>
            <person name="Tettelin H."/>
            <person name="Glass J.I."/>
            <person name="Rusch D."/>
            <person name="Podicherti R."/>
            <person name="Tsui H.-C.T."/>
            <person name="Winkler M.E."/>
        </authorList>
    </citation>
    <scope>NUCLEOTIDE SEQUENCE</scope>
</reference>
<dbReference type="EMBL" id="UINC01133637">
    <property type="protein sequence ID" value="SVD16692.1"/>
    <property type="molecule type" value="Genomic_DNA"/>
</dbReference>
<evidence type="ECO:0000313" key="1">
    <source>
        <dbReference type="EMBL" id="SVD16692.1"/>
    </source>
</evidence>
<organism evidence="1">
    <name type="scientific">marine metagenome</name>
    <dbReference type="NCBI Taxonomy" id="408172"/>
    <lineage>
        <taxon>unclassified sequences</taxon>
        <taxon>metagenomes</taxon>
        <taxon>ecological metagenomes</taxon>
    </lineage>
</organism>
<gene>
    <name evidence="1" type="ORF">METZ01_LOCUS369546</name>
</gene>
<name>A0A382T4F8_9ZZZZ</name>
<dbReference type="AlphaFoldDB" id="A0A382T4F8"/>